<dbReference type="InterPro" id="IPR036291">
    <property type="entry name" value="NAD(P)-bd_dom_sf"/>
</dbReference>
<dbReference type="InterPro" id="IPR050129">
    <property type="entry name" value="Zn_alcohol_dh"/>
</dbReference>
<evidence type="ECO:0000313" key="8">
    <source>
        <dbReference type="Proteomes" id="UP001601444"/>
    </source>
</evidence>
<evidence type="ECO:0000313" key="7">
    <source>
        <dbReference type="EMBL" id="MFF0545149.1"/>
    </source>
</evidence>
<dbReference type="InterPro" id="IPR011032">
    <property type="entry name" value="GroES-like_sf"/>
</dbReference>
<evidence type="ECO:0000256" key="4">
    <source>
        <dbReference type="ARBA" id="ARBA00023002"/>
    </source>
</evidence>
<dbReference type="Proteomes" id="UP001601444">
    <property type="component" value="Unassembled WGS sequence"/>
</dbReference>
<comment type="cofactor">
    <cofactor evidence="1">
        <name>Zn(2+)</name>
        <dbReference type="ChEBI" id="CHEBI:29105"/>
    </cofactor>
</comment>
<keyword evidence="4" id="KW-0560">Oxidoreductase</keyword>
<dbReference type="EMBL" id="JBIAMX010000012">
    <property type="protein sequence ID" value="MFF0545149.1"/>
    <property type="molecule type" value="Genomic_DNA"/>
</dbReference>
<evidence type="ECO:0000259" key="5">
    <source>
        <dbReference type="Pfam" id="PF08240"/>
    </source>
</evidence>
<dbReference type="PANTHER" id="PTHR43401:SF2">
    <property type="entry name" value="L-THREONINE 3-DEHYDROGENASE"/>
    <property type="match status" value="1"/>
</dbReference>
<feature type="domain" description="Glucose dehydrogenase C-terminal" evidence="6">
    <location>
        <begin position="137"/>
        <end position="341"/>
    </location>
</feature>
<dbReference type="PANTHER" id="PTHR43401">
    <property type="entry name" value="L-THREONINE 3-DEHYDROGENASE"/>
    <property type="match status" value="1"/>
</dbReference>
<dbReference type="InterPro" id="IPR031640">
    <property type="entry name" value="Glu_dehyd_C"/>
</dbReference>
<protein>
    <submittedName>
        <fullName evidence="7">Glucose 1-dehydrogenase</fullName>
    </submittedName>
</protein>
<organism evidence="7 8">
    <name type="scientific">Nocardia thailandica</name>
    <dbReference type="NCBI Taxonomy" id="257275"/>
    <lineage>
        <taxon>Bacteria</taxon>
        <taxon>Bacillati</taxon>
        <taxon>Actinomycetota</taxon>
        <taxon>Actinomycetes</taxon>
        <taxon>Mycobacteriales</taxon>
        <taxon>Nocardiaceae</taxon>
        <taxon>Nocardia</taxon>
    </lineage>
</organism>
<gene>
    <name evidence="7" type="ORF">ACFYTF_20155</name>
</gene>
<name>A0ABW6PRY2_9NOCA</name>
<keyword evidence="2" id="KW-0479">Metal-binding</keyword>
<dbReference type="InterPro" id="IPR013154">
    <property type="entry name" value="ADH-like_N"/>
</dbReference>
<sequence>MQAGSVAVTEVPDPVPAADELLVEGVSLGICGTDREIAGGLYGWAPPGRERLVLGHESLGRVKAAPSGSGFAEGDLVVGIVRRPDPVPCGACARGEWDMCRNGRYVERGIKEVDGFGSSSWVVKQDFAVKLDPSLGRVGVLMEPTTVVAKAWDQIERINRRAWFDPKTLLVTGAGPIGLLAALLGAQRGMDVHVLDRATDGPKPGLVADLGASYHTGGAAELAERIAPDVVIEATGATAVVAQLMEVNNPGVLICLTGVSSPGKDTGVDIGELNRNLVLDNGLVFGSVNANLGHYQLAAQALAAADESWLSRLITRRLPLERALEAFEPGDHGDIKVVVDL</sequence>
<dbReference type="SUPFAM" id="SSF51735">
    <property type="entry name" value="NAD(P)-binding Rossmann-fold domains"/>
    <property type="match status" value="1"/>
</dbReference>
<evidence type="ECO:0000256" key="3">
    <source>
        <dbReference type="ARBA" id="ARBA00022833"/>
    </source>
</evidence>
<dbReference type="SUPFAM" id="SSF50129">
    <property type="entry name" value="GroES-like"/>
    <property type="match status" value="1"/>
</dbReference>
<reference evidence="7 8" key="1">
    <citation type="submission" date="2024-10" db="EMBL/GenBank/DDBJ databases">
        <title>The Natural Products Discovery Center: Release of the First 8490 Sequenced Strains for Exploring Actinobacteria Biosynthetic Diversity.</title>
        <authorList>
            <person name="Kalkreuter E."/>
            <person name="Kautsar S.A."/>
            <person name="Yang D."/>
            <person name="Bader C.D."/>
            <person name="Teijaro C.N."/>
            <person name="Fluegel L."/>
            <person name="Davis C.M."/>
            <person name="Simpson J.R."/>
            <person name="Lauterbach L."/>
            <person name="Steele A.D."/>
            <person name="Gui C."/>
            <person name="Meng S."/>
            <person name="Li G."/>
            <person name="Viehrig K."/>
            <person name="Ye F."/>
            <person name="Su P."/>
            <person name="Kiefer A.F."/>
            <person name="Nichols A."/>
            <person name="Cepeda A.J."/>
            <person name="Yan W."/>
            <person name="Fan B."/>
            <person name="Jiang Y."/>
            <person name="Adhikari A."/>
            <person name="Zheng C.-J."/>
            <person name="Schuster L."/>
            <person name="Cowan T.M."/>
            <person name="Smanski M.J."/>
            <person name="Chevrette M.G."/>
            <person name="De Carvalho L.P.S."/>
            <person name="Shen B."/>
        </authorList>
    </citation>
    <scope>NUCLEOTIDE SEQUENCE [LARGE SCALE GENOMIC DNA]</scope>
    <source>
        <strain evidence="7 8">NPDC004045</strain>
    </source>
</reference>
<dbReference type="CDD" id="cd08230">
    <property type="entry name" value="glucose_DH"/>
    <property type="match status" value="1"/>
</dbReference>
<accession>A0ABW6PRY2</accession>
<dbReference type="Pfam" id="PF08240">
    <property type="entry name" value="ADH_N"/>
    <property type="match status" value="1"/>
</dbReference>
<keyword evidence="8" id="KW-1185">Reference proteome</keyword>
<evidence type="ECO:0000256" key="2">
    <source>
        <dbReference type="ARBA" id="ARBA00022723"/>
    </source>
</evidence>
<feature type="domain" description="Alcohol dehydrogenase-like N-terminal" evidence="5">
    <location>
        <begin position="18"/>
        <end position="131"/>
    </location>
</feature>
<dbReference type="Gene3D" id="3.90.180.10">
    <property type="entry name" value="Medium-chain alcohol dehydrogenases, catalytic domain"/>
    <property type="match status" value="1"/>
</dbReference>
<dbReference type="RefSeq" id="WP_387701638.1">
    <property type="nucleotide sequence ID" value="NZ_JBIAMX010000012.1"/>
</dbReference>
<evidence type="ECO:0000259" key="6">
    <source>
        <dbReference type="Pfam" id="PF16912"/>
    </source>
</evidence>
<dbReference type="Gene3D" id="3.40.50.720">
    <property type="entry name" value="NAD(P)-binding Rossmann-like Domain"/>
    <property type="match status" value="1"/>
</dbReference>
<dbReference type="Pfam" id="PF16912">
    <property type="entry name" value="Glu_dehyd_C"/>
    <property type="match status" value="1"/>
</dbReference>
<proteinExistence type="predicted"/>
<keyword evidence="3" id="KW-0862">Zinc</keyword>
<evidence type="ECO:0000256" key="1">
    <source>
        <dbReference type="ARBA" id="ARBA00001947"/>
    </source>
</evidence>
<comment type="caution">
    <text evidence="7">The sequence shown here is derived from an EMBL/GenBank/DDBJ whole genome shotgun (WGS) entry which is preliminary data.</text>
</comment>